<evidence type="ECO:0008006" key="3">
    <source>
        <dbReference type="Google" id="ProtNLM"/>
    </source>
</evidence>
<reference evidence="2" key="1">
    <citation type="journal article" date="2016" name="Genome Announc.">
        <title>Draft Genome Sequences of Five Rapidly Growing Mycobacterium Species, M. thermoresistibile, M. fortuitum subsp. acetamidolyticum, M. canariasense, M. brisbanense, and M. novocastrense.</title>
        <authorList>
            <person name="Katahira K."/>
            <person name="Ogura Y."/>
            <person name="Gotoh Y."/>
            <person name="Hayashi T."/>
        </authorList>
    </citation>
    <scope>NUCLEOTIDE SEQUENCE [LARGE SCALE GENOMIC DNA]</scope>
    <source>
        <strain evidence="2">JCM15298</strain>
    </source>
</reference>
<comment type="caution">
    <text evidence="1">The sequence shown here is derived from an EMBL/GenBank/DDBJ whole genome shotgun (WGS) entry which is preliminary data.</text>
</comment>
<proteinExistence type="predicted"/>
<dbReference type="OrthoDB" id="3455266at2"/>
<organism evidence="1 2">
    <name type="scientific">Mycolicibacterium canariasense</name>
    <name type="common">Mycobacterium canariasense</name>
    <dbReference type="NCBI Taxonomy" id="228230"/>
    <lineage>
        <taxon>Bacteria</taxon>
        <taxon>Bacillati</taxon>
        <taxon>Actinomycetota</taxon>
        <taxon>Actinomycetes</taxon>
        <taxon>Mycobacteriales</taxon>
        <taxon>Mycobacteriaceae</taxon>
        <taxon>Mycolicibacterium</taxon>
    </lineage>
</organism>
<keyword evidence="2" id="KW-1185">Reference proteome</keyword>
<name>A0A100WCX6_MYCCR</name>
<reference evidence="2" key="2">
    <citation type="submission" date="2016-02" db="EMBL/GenBank/DDBJ databases">
        <title>Draft genome sequence of five rapidly growing Mycobacterium species.</title>
        <authorList>
            <person name="Katahira K."/>
            <person name="Gotou Y."/>
            <person name="Iida K."/>
            <person name="Ogura Y."/>
            <person name="Hayashi T."/>
        </authorList>
    </citation>
    <scope>NUCLEOTIDE SEQUENCE [LARGE SCALE GENOMIC DNA]</scope>
    <source>
        <strain evidence="2">JCM15298</strain>
    </source>
</reference>
<dbReference type="InterPro" id="IPR027417">
    <property type="entry name" value="P-loop_NTPase"/>
</dbReference>
<dbReference type="AlphaFoldDB" id="A0A100WCX6"/>
<dbReference type="EMBL" id="BCSY01000042">
    <property type="protein sequence ID" value="GAS95713.1"/>
    <property type="molecule type" value="Genomic_DNA"/>
</dbReference>
<sequence length="916" mass="99542">MTSDGGAVASYGFRRQYLATAEEILRLIAARGEDSAELAVIIEPTRTDLVGSDVADDDVVDFAIAAGEEIVRRVQVKSSRAPSRMNPLRYSDAAAIFKRMGAGAHEAVILTNKPLAKKLVNACASPTRIAGDGEMYSVTGQSITSGQSTPARLIVRDDRRVEDVKQSVLDLVRQIRRDNAVGPGEQSAALLTAMMLDSMFEAAADLSSRRWSASEIVDLLCLPDNQIAHARRRFDWGVPLGVEVPRLASAVARTNELATLTDLFNQSVAGRIPQVAVLSGTTGFGKSTIAADFCHLNRHLYEHVCWIDSRSPELLAARIKDLVAQMGIDVDTGSDVGAAFRAELAVSGGPFVVVFDGARRRQDIEPFIPSSGCGFVIVTTTNSTGWWHTARPLPVGSFTVDQATACFEAYAGIEPGLHADAVAGVVRRLGHVPLAIAMAASYFRNADEDVALLSDRYFESLEALEDSTAVPEGFDRTAFAAVQFTVTQIGSETGGDENFRRATQLLIYHSAFFAPELIPVNLVLQTVDSTVATLDLTSPPSPVEADPHVRNRLLTNLRTQTIARRRTYLDASGSANPASDTISMHPLVHEILRAIHVKAAPRDGSVMNLVTLFMGHLYGWIIALRPSGAFFPVEQLLVHAQWILDFVDTINIPADADEHDAYVFRCAILYLRYEVANCHSSRGNYERGVELIEQALDEFADVTPTIHPQCALAKAACDAIADVELGGLGEQRALRFARQAINEIAKIEHFTDAPRRGEIIYRLAVQAAQAINRFGTAETRAVAEELAGIANQQQLPAPQEIDKINQIDQFLRTGQYLQALALIQMTRGANPTAYQKVMFDNFEIIANLHLHRFNAAADGIDRILAAAAEGPHMRTHVELACAEIDAALNATHASWTGKSARLAAQHKVLQTFSSTQ</sequence>
<dbReference type="Proteomes" id="UP000069443">
    <property type="component" value="Unassembled WGS sequence"/>
</dbReference>
<dbReference type="SUPFAM" id="SSF52540">
    <property type="entry name" value="P-loop containing nucleoside triphosphate hydrolases"/>
    <property type="match status" value="1"/>
</dbReference>
<evidence type="ECO:0000313" key="2">
    <source>
        <dbReference type="Proteomes" id="UP000069443"/>
    </source>
</evidence>
<dbReference type="Gene3D" id="3.40.50.300">
    <property type="entry name" value="P-loop containing nucleotide triphosphate hydrolases"/>
    <property type="match status" value="1"/>
</dbReference>
<dbReference type="RefSeq" id="WP_062656853.1">
    <property type="nucleotide sequence ID" value="NZ_BCSY01000042.1"/>
</dbReference>
<gene>
    <name evidence="1" type="ORF">RMCC_2679</name>
</gene>
<evidence type="ECO:0000313" key="1">
    <source>
        <dbReference type="EMBL" id="GAS95713.1"/>
    </source>
</evidence>
<dbReference type="STRING" id="228230.RMCC_2679"/>
<accession>A0A100WCX6</accession>
<protein>
    <recommendedName>
        <fullName evidence="3">NB-ARC domain-containing protein</fullName>
    </recommendedName>
</protein>